<dbReference type="Gene3D" id="3.40.50.2300">
    <property type="match status" value="1"/>
</dbReference>
<keyword evidence="3" id="KW-0238">DNA-binding</keyword>
<dbReference type="RefSeq" id="WP_054292778.1">
    <property type="nucleotide sequence ID" value="NZ_CP012752.1"/>
</dbReference>
<evidence type="ECO:0000259" key="6">
    <source>
        <dbReference type="PROSITE" id="PS50043"/>
    </source>
</evidence>
<feature type="domain" description="HTH luxR-type" evidence="6">
    <location>
        <begin position="146"/>
        <end position="211"/>
    </location>
</feature>
<dbReference type="CDD" id="cd17535">
    <property type="entry name" value="REC_NarL-like"/>
    <property type="match status" value="1"/>
</dbReference>
<protein>
    <submittedName>
        <fullName evidence="8">LuxR family transcriptional regulator</fullName>
    </submittedName>
</protein>
<dbReference type="PANTHER" id="PTHR43214:SF24">
    <property type="entry name" value="TRANSCRIPTIONAL REGULATORY PROTEIN NARL-RELATED"/>
    <property type="match status" value="1"/>
</dbReference>
<dbReference type="EMBL" id="CP012752">
    <property type="protein sequence ID" value="ALG10876.1"/>
    <property type="molecule type" value="Genomic_DNA"/>
</dbReference>
<dbReference type="InterPro" id="IPR000792">
    <property type="entry name" value="Tscrpt_reg_LuxR_C"/>
</dbReference>
<evidence type="ECO:0000256" key="5">
    <source>
        <dbReference type="PROSITE-ProRule" id="PRU00169"/>
    </source>
</evidence>
<evidence type="ECO:0000256" key="1">
    <source>
        <dbReference type="ARBA" id="ARBA00022553"/>
    </source>
</evidence>
<dbReference type="KEGG" id="kphy:AOZ06_31895"/>
<dbReference type="OrthoDB" id="9808843at2"/>
<dbReference type="STRING" id="860235.AOZ06_31895"/>
<dbReference type="InterPro" id="IPR011006">
    <property type="entry name" value="CheY-like_superfamily"/>
</dbReference>
<keyword evidence="9" id="KW-1185">Reference proteome</keyword>
<reference evidence="8 9" key="1">
    <citation type="submission" date="2015-07" db="EMBL/GenBank/DDBJ databases">
        <title>Genome sequencing of Kibdelosporangium phytohabitans.</title>
        <authorList>
            <person name="Qin S."/>
            <person name="Xing K."/>
        </authorList>
    </citation>
    <scope>NUCLEOTIDE SEQUENCE [LARGE SCALE GENOMIC DNA]</scope>
    <source>
        <strain evidence="8 9">KLBMP1111</strain>
    </source>
</reference>
<dbReference type="InterPro" id="IPR039420">
    <property type="entry name" value="WalR-like"/>
</dbReference>
<dbReference type="Proteomes" id="UP000063699">
    <property type="component" value="Chromosome"/>
</dbReference>
<evidence type="ECO:0000313" key="8">
    <source>
        <dbReference type="EMBL" id="ALG10876.1"/>
    </source>
</evidence>
<keyword evidence="4" id="KW-0804">Transcription</keyword>
<dbReference type="SMART" id="SM00448">
    <property type="entry name" value="REC"/>
    <property type="match status" value="1"/>
</dbReference>
<dbReference type="PANTHER" id="PTHR43214">
    <property type="entry name" value="TWO-COMPONENT RESPONSE REGULATOR"/>
    <property type="match status" value="1"/>
</dbReference>
<dbReference type="InterPro" id="IPR001789">
    <property type="entry name" value="Sig_transdc_resp-reg_receiver"/>
</dbReference>
<gene>
    <name evidence="8" type="ORF">AOZ06_31895</name>
</gene>
<evidence type="ECO:0000256" key="3">
    <source>
        <dbReference type="ARBA" id="ARBA00023125"/>
    </source>
</evidence>
<dbReference type="GO" id="GO:0006355">
    <property type="term" value="P:regulation of DNA-templated transcription"/>
    <property type="evidence" value="ECO:0007669"/>
    <property type="project" value="InterPro"/>
</dbReference>
<dbReference type="Pfam" id="PF00196">
    <property type="entry name" value="GerE"/>
    <property type="match status" value="1"/>
</dbReference>
<dbReference type="Pfam" id="PF00072">
    <property type="entry name" value="Response_reg"/>
    <property type="match status" value="1"/>
</dbReference>
<dbReference type="GO" id="GO:0003677">
    <property type="term" value="F:DNA binding"/>
    <property type="evidence" value="ECO:0007669"/>
    <property type="project" value="UniProtKB-KW"/>
</dbReference>
<dbReference type="InterPro" id="IPR058245">
    <property type="entry name" value="NreC/VraR/RcsB-like_REC"/>
</dbReference>
<accession>A0A0N9I7J6</accession>
<evidence type="ECO:0000256" key="4">
    <source>
        <dbReference type="ARBA" id="ARBA00023163"/>
    </source>
</evidence>
<organism evidence="8 9">
    <name type="scientific">Kibdelosporangium phytohabitans</name>
    <dbReference type="NCBI Taxonomy" id="860235"/>
    <lineage>
        <taxon>Bacteria</taxon>
        <taxon>Bacillati</taxon>
        <taxon>Actinomycetota</taxon>
        <taxon>Actinomycetes</taxon>
        <taxon>Pseudonocardiales</taxon>
        <taxon>Pseudonocardiaceae</taxon>
        <taxon>Kibdelosporangium</taxon>
    </lineage>
</organism>
<proteinExistence type="predicted"/>
<dbReference type="PROSITE" id="PS00622">
    <property type="entry name" value="HTH_LUXR_1"/>
    <property type="match status" value="1"/>
</dbReference>
<dbReference type="CDD" id="cd06170">
    <property type="entry name" value="LuxR_C_like"/>
    <property type="match status" value="1"/>
</dbReference>
<dbReference type="PROSITE" id="PS50043">
    <property type="entry name" value="HTH_LUXR_2"/>
    <property type="match status" value="1"/>
</dbReference>
<dbReference type="SUPFAM" id="SSF52172">
    <property type="entry name" value="CheY-like"/>
    <property type="match status" value="1"/>
</dbReference>
<dbReference type="GO" id="GO:0000160">
    <property type="term" value="P:phosphorelay signal transduction system"/>
    <property type="evidence" value="ECO:0007669"/>
    <property type="project" value="InterPro"/>
</dbReference>
<dbReference type="PROSITE" id="PS50110">
    <property type="entry name" value="RESPONSE_REGULATORY"/>
    <property type="match status" value="1"/>
</dbReference>
<keyword evidence="1 5" id="KW-0597">Phosphoprotein</keyword>
<dbReference type="PRINTS" id="PR00038">
    <property type="entry name" value="HTHLUXR"/>
</dbReference>
<dbReference type="AlphaFoldDB" id="A0A0N9I7J6"/>
<dbReference type="SMART" id="SM00421">
    <property type="entry name" value="HTH_LUXR"/>
    <property type="match status" value="1"/>
</dbReference>
<sequence length="214" mass="23077">MLRVVVCDDEQLLREALSKIIEAAPDLSVAGLAADGQQAVAAVDLHAPDVVLMDIRMPVLDGIEATRRIAGRTKVLILTTYDLDSYVYAALRAGASGFLLKDAPSERLRDGIRIVAAGQAVLAPEATARMITAFRPAMPTGEDEALLRAIRGLSPREREVCALLGAGLANDDIAERLTISRYTVKVHVSNILGKLGVRDRVHVVLAWSRLRGHI</sequence>
<feature type="domain" description="Response regulatory" evidence="7">
    <location>
        <begin position="3"/>
        <end position="116"/>
    </location>
</feature>
<keyword evidence="2" id="KW-0805">Transcription regulation</keyword>
<evidence type="ECO:0000313" key="9">
    <source>
        <dbReference type="Proteomes" id="UP000063699"/>
    </source>
</evidence>
<evidence type="ECO:0000256" key="2">
    <source>
        <dbReference type="ARBA" id="ARBA00023015"/>
    </source>
</evidence>
<evidence type="ECO:0000259" key="7">
    <source>
        <dbReference type="PROSITE" id="PS50110"/>
    </source>
</evidence>
<feature type="modified residue" description="4-aspartylphosphate" evidence="5">
    <location>
        <position position="54"/>
    </location>
</feature>
<name>A0A0N9I7J6_9PSEU</name>